<sequence>MVKYCPICGHPNCDSNEVCMSCGFNFKASPFIKGTHEKTQKERPDKFTPKDFIAILIVIISIILLFLFYDI</sequence>
<evidence type="ECO:0000313" key="4">
    <source>
        <dbReference type="Proteomes" id="UP000322983"/>
    </source>
</evidence>
<name>A0A510E3H1_9CREN</name>
<evidence type="ECO:0000313" key="2">
    <source>
        <dbReference type="EMBL" id="BBG24298.1"/>
    </source>
</evidence>
<dbReference type="EMBL" id="AP018929">
    <property type="protein sequence ID" value="BBG24298.1"/>
    <property type="molecule type" value="Genomic_DNA"/>
</dbReference>
<reference evidence="3 4" key="2">
    <citation type="journal article" date="2020" name="Int. J. Syst. Evol. Microbiol.">
        <title>Sulfuracidifex tepidarius gen. nov., sp. nov. and transfer of Sulfolobus metallicus Huber and Stetter 1992 to the genus Sulfuracidifex as Sulfuracidifex metallicus comb. nov.</title>
        <authorList>
            <person name="Itoh T."/>
            <person name="Miura T."/>
            <person name="Sakai H.D."/>
            <person name="Kato S."/>
            <person name="Ohkuma M."/>
            <person name="Takashina T."/>
        </authorList>
    </citation>
    <scope>NUCLEOTIDE SEQUENCE</scope>
    <source>
        <strain evidence="2 4">IC-006</strain>
        <strain evidence="3">IC-007</strain>
    </source>
</reference>
<accession>A0A510E3H1</accession>
<dbReference type="AlphaFoldDB" id="A0A510E3H1"/>
<proteinExistence type="predicted"/>
<gene>
    <name evidence="2" type="ORF">IC006_1608</name>
    <name evidence="3" type="ORF">IC007_1585</name>
</gene>
<dbReference type="Proteomes" id="UP000322983">
    <property type="component" value="Chromosome"/>
</dbReference>
<reference evidence="5" key="1">
    <citation type="submission" date="2018-09" db="EMBL/GenBank/DDBJ databases">
        <title>Complete Genome Sequencing of Sulfolobus sp. JCM 16834.</title>
        <authorList>
            <person name="Kato S."/>
            <person name="Itoh T."/>
            <person name="Ohkuma M."/>
        </authorList>
    </citation>
    <scope>NUCLEOTIDE SEQUENCE [LARGE SCALE GENOMIC DNA]</scope>
    <source>
        <strain evidence="5">IC-007</strain>
    </source>
</reference>
<evidence type="ECO:0000313" key="5">
    <source>
        <dbReference type="Proteomes" id="UP000325030"/>
    </source>
</evidence>
<dbReference type="GeneID" id="41717924"/>
<accession>A0A510DWE9</accession>
<evidence type="ECO:0000256" key="1">
    <source>
        <dbReference type="SAM" id="Phobius"/>
    </source>
</evidence>
<evidence type="ECO:0000313" key="3">
    <source>
        <dbReference type="EMBL" id="BBG27055.1"/>
    </source>
</evidence>
<keyword evidence="1" id="KW-0472">Membrane</keyword>
<keyword evidence="1" id="KW-1133">Transmembrane helix</keyword>
<feature type="transmembrane region" description="Helical" evidence="1">
    <location>
        <begin position="52"/>
        <end position="69"/>
    </location>
</feature>
<protein>
    <recommendedName>
        <fullName evidence="6">Zinc-ribbon domain-containing protein</fullName>
    </recommendedName>
</protein>
<keyword evidence="1" id="KW-0812">Transmembrane</keyword>
<organism evidence="3 5">
    <name type="scientific">Sulfuracidifex tepidarius</name>
    <dbReference type="NCBI Taxonomy" id="1294262"/>
    <lineage>
        <taxon>Archaea</taxon>
        <taxon>Thermoproteota</taxon>
        <taxon>Thermoprotei</taxon>
        <taxon>Sulfolobales</taxon>
        <taxon>Sulfolobaceae</taxon>
        <taxon>Sulfuracidifex</taxon>
    </lineage>
</organism>
<keyword evidence="4" id="KW-1185">Reference proteome</keyword>
<dbReference type="RefSeq" id="WP_149528561.1">
    <property type="nucleotide sequence ID" value="NZ_AP018929.1"/>
</dbReference>
<dbReference type="EMBL" id="AP018930">
    <property type="protein sequence ID" value="BBG27055.1"/>
    <property type="molecule type" value="Genomic_DNA"/>
</dbReference>
<dbReference type="OrthoDB" id="44268at2157"/>
<dbReference type="Proteomes" id="UP000325030">
    <property type="component" value="Chromosome"/>
</dbReference>
<evidence type="ECO:0008006" key="6">
    <source>
        <dbReference type="Google" id="ProtNLM"/>
    </source>
</evidence>
<dbReference type="KEGG" id="step:IC006_1608"/>